<dbReference type="OrthoDB" id="187156at2157"/>
<evidence type="ECO:0000256" key="7">
    <source>
        <dbReference type="ARBA" id="ARBA00023065"/>
    </source>
</evidence>
<keyword evidence="7 10" id="KW-0406">Ion transport</keyword>
<keyword evidence="1 10" id="KW-0171">Cobalt transport</keyword>
<dbReference type="GO" id="GO:0005886">
    <property type="term" value="C:plasma membrane"/>
    <property type="evidence" value="ECO:0007669"/>
    <property type="project" value="UniProtKB-SubCell"/>
</dbReference>
<protein>
    <recommendedName>
        <fullName evidence="10">Cobalt transport protein CbiN</fullName>
    </recommendedName>
    <alternativeName>
        <fullName evidence="10">Energy-coupling factor transporter probable substrate-capture protein CbiN</fullName>
        <shortName evidence="10">ECF transporter S component CbiN</shortName>
    </alternativeName>
</protein>
<organism evidence="11 12">
    <name type="scientific">Methanoculleus taiwanensis</name>
    <dbReference type="NCBI Taxonomy" id="1550565"/>
    <lineage>
        <taxon>Archaea</taxon>
        <taxon>Methanobacteriati</taxon>
        <taxon>Methanobacteriota</taxon>
        <taxon>Stenosarchaea group</taxon>
        <taxon>Methanomicrobia</taxon>
        <taxon>Methanomicrobiales</taxon>
        <taxon>Methanomicrobiaceae</taxon>
        <taxon>Methanoculleus</taxon>
    </lineage>
</organism>
<evidence type="ECO:0000313" key="12">
    <source>
        <dbReference type="Proteomes" id="UP000290932"/>
    </source>
</evidence>
<gene>
    <name evidence="10" type="primary">cbiN</name>
    <name evidence="11" type="ORF">ABH15_03455</name>
</gene>
<comment type="similarity">
    <text evidence="10">Belongs to the CbiN family.</text>
</comment>
<comment type="pathway">
    <text evidence="10">Cofactor biosynthesis; adenosylcobalamin biosynthesis.</text>
</comment>
<dbReference type="EMBL" id="LHQS01000001">
    <property type="protein sequence ID" value="RXE57183.1"/>
    <property type="molecule type" value="Genomic_DNA"/>
</dbReference>
<reference evidence="11 12" key="1">
    <citation type="journal article" date="2015" name="Int. J. Syst. Evol. Microbiol.">
        <title>Methanoculleus taiwanensis sp. nov., a methanogen isolated from deep marine sediment at the deformation front area near Taiwan.</title>
        <authorList>
            <person name="Weng C.Y."/>
            <person name="Chen S.C."/>
            <person name="Lai M.C."/>
            <person name="Wu S.Y."/>
            <person name="Lin S."/>
            <person name="Yang T.F."/>
            <person name="Chen P.C."/>
        </authorList>
    </citation>
    <scope>NUCLEOTIDE SEQUENCE [LARGE SCALE GENOMIC DNA]</scope>
    <source>
        <strain evidence="11 12">CYW4</strain>
    </source>
</reference>
<feature type="transmembrane region" description="Helical" evidence="10">
    <location>
        <begin position="72"/>
        <end position="92"/>
    </location>
</feature>
<dbReference type="UniPathway" id="UPA00148"/>
<keyword evidence="4 10" id="KW-0169">Cobalamin biosynthesis</keyword>
<comment type="function">
    <text evidence="10">Part of the energy-coupling factor (ECF) transporter complex CbiMNOQ involved in cobalt import.</text>
</comment>
<comment type="caution">
    <text evidence="11">The sequence shown here is derived from an EMBL/GenBank/DDBJ whole genome shotgun (WGS) entry which is preliminary data.</text>
</comment>
<evidence type="ECO:0000256" key="10">
    <source>
        <dbReference type="HAMAP-Rule" id="MF_00330"/>
    </source>
</evidence>
<keyword evidence="3 10" id="KW-1003">Cell membrane</keyword>
<sequence>MKYTLEIAVAAIIIIFAAVFLVQNAAIQANLGEGEEAWGGADGGAAELIESSGYEPWTKPLWEPPSGEIESLFFSLQAAIGAIIIGYFFGYWRGSRKTA</sequence>
<dbReference type="Pfam" id="PF02553">
    <property type="entry name" value="CbiN"/>
    <property type="match status" value="1"/>
</dbReference>
<dbReference type="PANTHER" id="PTHR38662:SF1">
    <property type="entry name" value="COBALT TRANSPORT PROTEIN CBIN"/>
    <property type="match status" value="1"/>
</dbReference>
<dbReference type="NCBIfam" id="NF002780">
    <property type="entry name" value="PRK02898.1"/>
    <property type="match status" value="1"/>
</dbReference>
<dbReference type="AlphaFoldDB" id="A0A498H2Z1"/>
<keyword evidence="2 10" id="KW-0813">Transport</keyword>
<evidence type="ECO:0000256" key="5">
    <source>
        <dbReference type="ARBA" id="ARBA00022692"/>
    </source>
</evidence>
<evidence type="ECO:0000256" key="3">
    <source>
        <dbReference type="ARBA" id="ARBA00022475"/>
    </source>
</evidence>
<dbReference type="PANTHER" id="PTHR38662">
    <property type="entry name" value="COBALT TRANSPORT PROTEIN CBIN"/>
    <property type="match status" value="1"/>
</dbReference>
<keyword evidence="9 10" id="KW-0170">Cobalt</keyword>
<evidence type="ECO:0000313" key="11">
    <source>
        <dbReference type="EMBL" id="RXE57183.1"/>
    </source>
</evidence>
<proteinExistence type="inferred from homology"/>
<feature type="transmembrane region" description="Helical" evidence="10">
    <location>
        <begin position="7"/>
        <end position="27"/>
    </location>
</feature>
<evidence type="ECO:0000256" key="4">
    <source>
        <dbReference type="ARBA" id="ARBA00022573"/>
    </source>
</evidence>
<accession>A0A498H2Z1</accession>
<evidence type="ECO:0000256" key="9">
    <source>
        <dbReference type="ARBA" id="ARBA00023285"/>
    </source>
</evidence>
<comment type="subcellular location">
    <subcellularLocation>
        <location evidence="10">Cell membrane</location>
        <topology evidence="10">Multi-pass membrane protein</topology>
    </subcellularLocation>
</comment>
<evidence type="ECO:0000256" key="6">
    <source>
        <dbReference type="ARBA" id="ARBA00022989"/>
    </source>
</evidence>
<dbReference type="GO" id="GO:0009236">
    <property type="term" value="P:cobalamin biosynthetic process"/>
    <property type="evidence" value="ECO:0007669"/>
    <property type="project" value="UniProtKB-UniRule"/>
</dbReference>
<evidence type="ECO:0000256" key="1">
    <source>
        <dbReference type="ARBA" id="ARBA00022426"/>
    </source>
</evidence>
<keyword evidence="12" id="KW-1185">Reference proteome</keyword>
<keyword evidence="5 10" id="KW-0812">Transmembrane</keyword>
<dbReference type="GO" id="GO:0015087">
    <property type="term" value="F:cobalt ion transmembrane transporter activity"/>
    <property type="evidence" value="ECO:0007669"/>
    <property type="project" value="UniProtKB-UniRule"/>
</dbReference>
<keyword evidence="6 10" id="KW-1133">Transmembrane helix</keyword>
<dbReference type="InterPro" id="IPR003705">
    <property type="entry name" value="CbiN"/>
</dbReference>
<comment type="subunit">
    <text evidence="10">Forms an energy-coupling factor (ECF) transporter complex composed of an ATP-binding protein (A component, CbiO), a transmembrane protein (T component, CbiQ) and 2 possible substrate-capture proteins (S components, CbiM and CbiN) of unknown stoichimetry.</text>
</comment>
<dbReference type="Proteomes" id="UP000290932">
    <property type="component" value="Unassembled WGS sequence"/>
</dbReference>
<keyword evidence="8 10" id="KW-0472">Membrane</keyword>
<name>A0A498H2Z1_9EURY</name>
<evidence type="ECO:0000256" key="8">
    <source>
        <dbReference type="ARBA" id="ARBA00023136"/>
    </source>
</evidence>
<evidence type="ECO:0000256" key="2">
    <source>
        <dbReference type="ARBA" id="ARBA00022448"/>
    </source>
</evidence>
<dbReference type="RefSeq" id="WP_128692961.1">
    <property type="nucleotide sequence ID" value="NZ_LHQS01000001.1"/>
</dbReference>
<dbReference type="HAMAP" id="MF_00330">
    <property type="entry name" value="CbiN"/>
    <property type="match status" value="1"/>
</dbReference>